<evidence type="ECO:0000313" key="1">
    <source>
        <dbReference type="EMBL" id="JAD70632.1"/>
    </source>
</evidence>
<dbReference type="EMBL" id="GBRH01227263">
    <property type="protein sequence ID" value="JAD70632.1"/>
    <property type="molecule type" value="Transcribed_RNA"/>
</dbReference>
<reference evidence="1" key="1">
    <citation type="submission" date="2014-09" db="EMBL/GenBank/DDBJ databases">
        <authorList>
            <person name="Magalhaes I.L.F."/>
            <person name="Oliveira U."/>
            <person name="Santos F.R."/>
            <person name="Vidigal T.H.D.A."/>
            <person name="Brescovit A.D."/>
            <person name="Santos A.J."/>
        </authorList>
    </citation>
    <scope>NUCLEOTIDE SEQUENCE</scope>
    <source>
        <tissue evidence="1">Shoot tissue taken approximately 20 cm above the soil surface</tissue>
    </source>
</reference>
<proteinExistence type="predicted"/>
<name>A0A0A9CGM5_ARUDO</name>
<sequence length="35" mass="4046">MLIVTSLPHQHHSVFFSPAPRSHQVRPQFTPHAAW</sequence>
<reference evidence="1" key="2">
    <citation type="journal article" date="2015" name="Data Brief">
        <title>Shoot transcriptome of the giant reed, Arundo donax.</title>
        <authorList>
            <person name="Barrero R.A."/>
            <person name="Guerrero F.D."/>
            <person name="Moolhuijzen P."/>
            <person name="Goolsby J.A."/>
            <person name="Tidwell J."/>
            <person name="Bellgard S.E."/>
            <person name="Bellgard M.I."/>
        </authorList>
    </citation>
    <scope>NUCLEOTIDE SEQUENCE</scope>
    <source>
        <tissue evidence="1">Shoot tissue taken approximately 20 cm above the soil surface</tissue>
    </source>
</reference>
<accession>A0A0A9CGM5</accession>
<dbReference type="AlphaFoldDB" id="A0A0A9CGM5"/>
<protein>
    <submittedName>
        <fullName evidence="1">Uncharacterized protein</fullName>
    </submittedName>
</protein>
<organism evidence="1">
    <name type="scientific">Arundo donax</name>
    <name type="common">Giant reed</name>
    <name type="synonym">Donax arundinaceus</name>
    <dbReference type="NCBI Taxonomy" id="35708"/>
    <lineage>
        <taxon>Eukaryota</taxon>
        <taxon>Viridiplantae</taxon>
        <taxon>Streptophyta</taxon>
        <taxon>Embryophyta</taxon>
        <taxon>Tracheophyta</taxon>
        <taxon>Spermatophyta</taxon>
        <taxon>Magnoliopsida</taxon>
        <taxon>Liliopsida</taxon>
        <taxon>Poales</taxon>
        <taxon>Poaceae</taxon>
        <taxon>PACMAD clade</taxon>
        <taxon>Arundinoideae</taxon>
        <taxon>Arundineae</taxon>
        <taxon>Arundo</taxon>
    </lineage>
</organism>